<organism evidence="4 5">
    <name type="scientific">Psychromonas marina</name>
    <dbReference type="NCBI Taxonomy" id="88364"/>
    <lineage>
        <taxon>Bacteria</taxon>
        <taxon>Pseudomonadati</taxon>
        <taxon>Pseudomonadota</taxon>
        <taxon>Gammaproteobacteria</taxon>
        <taxon>Alteromonadales</taxon>
        <taxon>Psychromonadaceae</taxon>
        <taxon>Psychromonas</taxon>
    </lineage>
</organism>
<evidence type="ECO:0000313" key="5">
    <source>
        <dbReference type="Proteomes" id="UP001157353"/>
    </source>
</evidence>
<dbReference type="CDD" id="cd17589">
    <property type="entry name" value="REC_TPR"/>
    <property type="match status" value="1"/>
</dbReference>
<dbReference type="InterPro" id="IPR019734">
    <property type="entry name" value="TPR_rpt"/>
</dbReference>
<dbReference type="PROSITE" id="PS50110">
    <property type="entry name" value="RESPONSE_REGULATORY"/>
    <property type="match status" value="1"/>
</dbReference>
<dbReference type="SUPFAM" id="SSF52172">
    <property type="entry name" value="CheY-like"/>
    <property type="match status" value="1"/>
</dbReference>
<dbReference type="SMART" id="SM00028">
    <property type="entry name" value="TPR"/>
    <property type="match status" value="2"/>
</dbReference>
<accession>A0ABQ6DXA1</accession>
<dbReference type="InterPro" id="IPR052048">
    <property type="entry name" value="ST_Response_Regulator"/>
</dbReference>
<dbReference type="InterPro" id="IPR011990">
    <property type="entry name" value="TPR-like_helical_dom_sf"/>
</dbReference>
<dbReference type="RefSeq" id="WP_284202907.1">
    <property type="nucleotide sequence ID" value="NZ_BSPQ01000002.1"/>
</dbReference>
<dbReference type="InterPro" id="IPR011006">
    <property type="entry name" value="CheY-like_superfamily"/>
</dbReference>
<dbReference type="PANTHER" id="PTHR43228:SF1">
    <property type="entry name" value="TWO-COMPONENT RESPONSE REGULATOR ARR22"/>
    <property type="match status" value="1"/>
</dbReference>
<feature type="modified residue" description="4-aspartylphosphate" evidence="1">
    <location>
        <position position="58"/>
    </location>
</feature>
<protein>
    <submittedName>
        <fullName evidence="4">Response regulator</fullName>
    </submittedName>
</protein>
<dbReference type="InterPro" id="IPR001789">
    <property type="entry name" value="Sig_transdc_resp-reg_receiver"/>
</dbReference>
<dbReference type="Gene3D" id="3.40.50.2300">
    <property type="match status" value="1"/>
</dbReference>
<comment type="caution">
    <text evidence="4">The sequence shown here is derived from an EMBL/GenBank/DDBJ whole genome shotgun (WGS) entry which is preliminary data.</text>
</comment>
<name>A0ABQ6DXA1_9GAMM</name>
<keyword evidence="2" id="KW-0802">TPR repeat</keyword>
<proteinExistence type="predicted"/>
<dbReference type="PROSITE" id="PS50293">
    <property type="entry name" value="TPR_REGION"/>
    <property type="match status" value="1"/>
</dbReference>
<dbReference type="PROSITE" id="PS50005">
    <property type="entry name" value="TPR"/>
    <property type="match status" value="1"/>
</dbReference>
<feature type="repeat" description="TPR" evidence="2">
    <location>
        <begin position="448"/>
        <end position="481"/>
    </location>
</feature>
<gene>
    <name evidence="4" type="ORF">GCM10007916_08450</name>
</gene>
<evidence type="ECO:0000256" key="2">
    <source>
        <dbReference type="PROSITE-ProRule" id="PRU00339"/>
    </source>
</evidence>
<dbReference type="SUPFAM" id="SSF48452">
    <property type="entry name" value="TPR-like"/>
    <property type="match status" value="1"/>
</dbReference>
<keyword evidence="5" id="KW-1185">Reference proteome</keyword>
<dbReference type="SMART" id="SM00448">
    <property type="entry name" value="REC"/>
    <property type="match status" value="1"/>
</dbReference>
<reference evidence="5" key="1">
    <citation type="journal article" date="2019" name="Int. J. Syst. Evol. Microbiol.">
        <title>The Global Catalogue of Microorganisms (GCM) 10K type strain sequencing project: providing services to taxonomists for standard genome sequencing and annotation.</title>
        <authorList>
            <consortium name="The Broad Institute Genomics Platform"/>
            <consortium name="The Broad Institute Genome Sequencing Center for Infectious Disease"/>
            <person name="Wu L."/>
            <person name="Ma J."/>
        </authorList>
    </citation>
    <scope>NUCLEOTIDE SEQUENCE [LARGE SCALE GENOMIC DNA]</scope>
    <source>
        <strain evidence="5">NBRC 103166</strain>
    </source>
</reference>
<dbReference type="Proteomes" id="UP001157353">
    <property type="component" value="Unassembled WGS sequence"/>
</dbReference>
<dbReference type="Gene3D" id="1.25.40.10">
    <property type="entry name" value="Tetratricopeptide repeat domain"/>
    <property type="match status" value="2"/>
</dbReference>
<sequence length="544" mass="62863">MFSYENKRFLIVDDQKPFHVMLKTMLTNQGAKRITFADSAESAARLAQRKTFDIYLIDYNLGSGKNGAQLLDYLRHNQLIPKSALCFIITGDNNKGMVLSAIEKAPDDYMMKPFSQTQLFNRLSKADQKKSALSNIFDALNDEKYDQAIMLCKSKIETQSKFSGLCKNLLADIYITTKAFSEAERLLSMIIEKRPLVRACITLGKVYCLQHKYHQAITVLKEVLHNNPLQMHAYQWLARAYQGDGELNKALSILTHAANLTHHSLEKHQQVALLAHEMEEHKVIITSYQSILQISRNSFYPDPCHLANYIRSLINFANTQEEMFEKKTILKKVNSTLYQSRFEEGRNKNFDFNSFDEICQANVFFSLGELLKAKRRILNTLGKIQGNIEDFDNTLLYESLFSLLDIGEFDYAAPYLAELEQRDIIDPSTQLAIRQKTGNRLEQRMDNFKAYNKLGIQEFEARNYNSALKHFNRAIEFEPLNSGALLNRIHVYILILKQNSRDQRKQHIINCQSSFKLLSNTQLPPEHAKRYKELQAEFTEFTGR</sequence>
<dbReference type="Pfam" id="PF00072">
    <property type="entry name" value="Response_reg"/>
    <property type="match status" value="1"/>
</dbReference>
<keyword evidence="1" id="KW-0597">Phosphoprotein</keyword>
<evidence type="ECO:0000259" key="3">
    <source>
        <dbReference type="PROSITE" id="PS50110"/>
    </source>
</evidence>
<dbReference type="EMBL" id="BSPQ01000002">
    <property type="protein sequence ID" value="GLS89778.1"/>
    <property type="molecule type" value="Genomic_DNA"/>
</dbReference>
<dbReference type="PANTHER" id="PTHR43228">
    <property type="entry name" value="TWO-COMPONENT RESPONSE REGULATOR"/>
    <property type="match status" value="1"/>
</dbReference>
<evidence type="ECO:0000313" key="4">
    <source>
        <dbReference type="EMBL" id="GLS89778.1"/>
    </source>
</evidence>
<feature type="domain" description="Response regulatory" evidence="3">
    <location>
        <begin position="8"/>
        <end position="127"/>
    </location>
</feature>
<evidence type="ECO:0000256" key="1">
    <source>
        <dbReference type="PROSITE-ProRule" id="PRU00169"/>
    </source>
</evidence>